<sequence>MDIQVHINNVRGSQIAAKITGTFTIDSHPFKFTAIAFGRIGGHNIGAKISKTVEKSLVKLGYDVDDVINELQQKLVRGDITLPEGLTKDSFADG</sequence>
<accession>A0A128A553</accession>
<evidence type="ECO:0000313" key="1">
    <source>
        <dbReference type="EMBL" id="CUR52452.1"/>
    </source>
</evidence>
<name>A0A128A553_9ARCH</name>
<keyword evidence="2" id="KW-1185">Reference proteome</keyword>
<proteinExistence type="predicted"/>
<evidence type="ECO:0000313" key="2">
    <source>
        <dbReference type="Proteomes" id="UP000196239"/>
    </source>
</evidence>
<gene>
    <name evidence="1" type="ORF">NDEV_1690</name>
</gene>
<dbReference type="AlphaFoldDB" id="A0A128A553"/>
<organism evidence="1 2">
    <name type="scientific">Nitrosotalea devaniterrae</name>
    <dbReference type="NCBI Taxonomy" id="1078905"/>
    <lineage>
        <taxon>Archaea</taxon>
        <taxon>Nitrososphaerota</taxon>
        <taxon>Nitrososphaeria</taxon>
        <taxon>Nitrosotaleales</taxon>
        <taxon>Nitrosotaleaceae</taxon>
        <taxon>Nitrosotalea</taxon>
    </lineage>
</organism>
<dbReference type="KEGG" id="ndv:NDEV_1690"/>
<protein>
    <submittedName>
        <fullName evidence="1">Uncharacterized protein</fullName>
    </submittedName>
</protein>
<dbReference type="Proteomes" id="UP000196239">
    <property type="component" value="Chromosome 1"/>
</dbReference>
<reference evidence="2" key="1">
    <citation type="submission" date="2015-10" db="EMBL/GenBank/DDBJ databases">
        <authorList>
            <person name="Lehtovirta-Morley L.E."/>
            <person name="Vieille C."/>
        </authorList>
    </citation>
    <scope>NUCLEOTIDE SEQUENCE [LARGE SCALE GENOMIC DNA]</scope>
</reference>
<dbReference type="EMBL" id="LN890280">
    <property type="protein sequence ID" value="CUR52452.1"/>
    <property type="molecule type" value="Genomic_DNA"/>
</dbReference>